<dbReference type="GO" id="GO:0016787">
    <property type="term" value="F:hydrolase activity"/>
    <property type="evidence" value="ECO:0007669"/>
    <property type="project" value="UniProtKB-KW"/>
</dbReference>
<dbReference type="PANTHER" id="PTHR10587">
    <property type="entry name" value="GLYCOSYL TRANSFERASE-RELATED"/>
    <property type="match status" value="1"/>
</dbReference>
<dbReference type="Gene3D" id="3.20.20.370">
    <property type="entry name" value="Glycoside hydrolase/deacetylase"/>
    <property type="match status" value="1"/>
</dbReference>
<proteinExistence type="predicted"/>
<evidence type="ECO:0000259" key="1">
    <source>
        <dbReference type="PROSITE" id="PS51677"/>
    </source>
</evidence>
<dbReference type="EMBL" id="JAUCGQ010000001">
    <property type="protein sequence ID" value="MDM7854135.1"/>
    <property type="molecule type" value="Genomic_DNA"/>
</dbReference>
<dbReference type="Pfam" id="PF01522">
    <property type="entry name" value="Polysacc_deac_1"/>
    <property type="match status" value="1"/>
</dbReference>
<dbReference type="InterPro" id="IPR011330">
    <property type="entry name" value="Glyco_hydro/deAcase_b/a-brl"/>
</dbReference>
<comment type="caution">
    <text evidence="2">The sequence shown here is derived from an EMBL/GenBank/DDBJ whole genome shotgun (WGS) entry which is preliminary data.</text>
</comment>
<organism evidence="2 3">
    <name type="scientific">Cellulomonas alba</name>
    <dbReference type="NCBI Taxonomy" id="3053467"/>
    <lineage>
        <taxon>Bacteria</taxon>
        <taxon>Bacillati</taxon>
        <taxon>Actinomycetota</taxon>
        <taxon>Actinomycetes</taxon>
        <taxon>Micrococcales</taxon>
        <taxon>Cellulomonadaceae</taxon>
        <taxon>Cellulomonas</taxon>
    </lineage>
</organism>
<evidence type="ECO:0000313" key="2">
    <source>
        <dbReference type="EMBL" id="MDM7854135.1"/>
    </source>
</evidence>
<keyword evidence="3" id="KW-1185">Reference proteome</keyword>
<dbReference type="PROSITE" id="PS51677">
    <property type="entry name" value="NODB"/>
    <property type="match status" value="1"/>
</dbReference>
<dbReference type="SUPFAM" id="SSF88713">
    <property type="entry name" value="Glycoside hydrolase/deacetylase"/>
    <property type="match status" value="1"/>
</dbReference>
<protein>
    <submittedName>
        <fullName evidence="2">Polysaccharide deacetylase family protein</fullName>
        <ecNumber evidence="2">3.-.-.-</ecNumber>
    </submittedName>
</protein>
<dbReference type="RefSeq" id="WP_289453748.1">
    <property type="nucleotide sequence ID" value="NZ_JAUCGQ010000001.1"/>
</dbReference>
<dbReference type="EC" id="3.-.-.-" evidence="2"/>
<dbReference type="Proteomes" id="UP001529338">
    <property type="component" value="Unassembled WGS sequence"/>
</dbReference>
<dbReference type="InterPro" id="IPR050248">
    <property type="entry name" value="Polysacc_deacetylase_ArnD"/>
</dbReference>
<keyword evidence="2" id="KW-0378">Hydrolase</keyword>
<name>A0ABT7SD85_9CELL</name>
<reference evidence="2 3" key="1">
    <citation type="submission" date="2023-06" db="EMBL/GenBank/DDBJ databases">
        <title>Cellulomonas sp. MW4 Whole genome sequence.</title>
        <authorList>
            <person name="Park S."/>
        </authorList>
    </citation>
    <scope>NUCLEOTIDE SEQUENCE [LARGE SCALE GENOMIC DNA]</scope>
    <source>
        <strain evidence="2 3">MW4</strain>
    </source>
</reference>
<sequence length="216" mass="22721">MTSAPDAPGGAVDPVAEPVVRAQGTGLVAALTFDDGPNGADTERLLDLLRDTSIRAVFAVIGENVLARGGADLLRRTVAEGHVLCNHSMSFADMGGWPAERVADDLRATLRTIRDALGDPAAPVPYWRAPNGSWGVTAGVAVELGMQPLGVVNTIQDWEVQDVETLSASLRAAIRPGELVLAHDGGGDRSGTVTAVERVVRERLADGWTFTLPLPR</sequence>
<gene>
    <name evidence="2" type="ORF">QRT04_04250</name>
</gene>
<feature type="domain" description="NodB homology" evidence="1">
    <location>
        <begin position="27"/>
        <end position="211"/>
    </location>
</feature>
<accession>A0ABT7SD85</accession>
<evidence type="ECO:0000313" key="3">
    <source>
        <dbReference type="Proteomes" id="UP001529338"/>
    </source>
</evidence>
<dbReference type="CDD" id="cd10917">
    <property type="entry name" value="CE4_NodB_like_6s_7s"/>
    <property type="match status" value="1"/>
</dbReference>
<dbReference type="InterPro" id="IPR002509">
    <property type="entry name" value="NODB_dom"/>
</dbReference>